<keyword evidence="1" id="KW-0808">Transferase</keyword>
<dbReference type="Pfam" id="PF00480">
    <property type="entry name" value="ROK"/>
    <property type="match status" value="1"/>
</dbReference>
<organism evidence="1">
    <name type="scientific">bioreactor metagenome</name>
    <dbReference type="NCBI Taxonomy" id="1076179"/>
    <lineage>
        <taxon>unclassified sequences</taxon>
        <taxon>metagenomes</taxon>
        <taxon>ecological metagenomes</taxon>
    </lineage>
</organism>
<sequence>MNSSLAEERKSGGLLIGLDIGGTKLHGLLVDRAGRVFESETLPTGAEEGSDAITGRIYRLTERLLPRGSRVDAIGIGVPGPLDAHAGVILKTENLPFRNLPLAAMMRERFGMPVILENDGSAAAWGEYSFGPAKGADPLVYLTVSTGIGAGAVAGGKLYRGKNGNALEAGHIPLLAGKGPVCACGGRGCAEALASGKAIAEKAAEAAQAARERRGAPTRLSTLAVPQAADVFSLASGGDEVAERILSEALSFIGYCAATLAVLFDPQAIVVGGGLARSGPRVGEAVRSAIAATPTCAAGGCTVISPGLGDDAGALGAASLAAKTEHGSIR</sequence>
<dbReference type="PANTHER" id="PTHR18964">
    <property type="entry name" value="ROK (REPRESSOR, ORF, KINASE) FAMILY"/>
    <property type="match status" value="1"/>
</dbReference>
<dbReference type="AlphaFoldDB" id="A0A644V2W3"/>
<dbReference type="GO" id="GO:0004340">
    <property type="term" value="F:glucokinase activity"/>
    <property type="evidence" value="ECO:0007669"/>
    <property type="project" value="UniProtKB-EC"/>
</dbReference>
<proteinExistence type="predicted"/>
<gene>
    <name evidence="1" type="primary">glkA_2</name>
    <name evidence="1" type="ORF">SDC9_31643</name>
</gene>
<dbReference type="InterPro" id="IPR043129">
    <property type="entry name" value="ATPase_NBD"/>
</dbReference>
<comment type="caution">
    <text evidence="1">The sequence shown here is derived from an EMBL/GenBank/DDBJ whole genome shotgun (WGS) entry which is preliminary data.</text>
</comment>
<dbReference type="SUPFAM" id="SSF53067">
    <property type="entry name" value="Actin-like ATPase domain"/>
    <property type="match status" value="1"/>
</dbReference>
<dbReference type="EC" id="2.7.1.2" evidence="1"/>
<accession>A0A644V2W3</accession>
<reference evidence="1" key="1">
    <citation type="submission" date="2019-08" db="EMBL/GenBank/DDBJ databases">
        <authorList>
            <person name="Kucharzyk K."/>
            <person name="Murdoch R.W."/>
            <person name="Higgins S."/>
            <person name="Loffler F."/>
        </authorList>
    </citation>
    <scope>NUCLEOTIDE SEQUENCE</scope>
</reference>
<dbReference type="InterPro" id="IPR000600">
    <property type="entry name" value="ROK"/>
</dbReference>
<protein>
    <submittedName>
        <fullName evidence="1">Glucokinase</fullName>
        <ecNumber evidence="1">2.7.1.2</ecNumber>
    </submittedName>
</protein>
<keyword evidence="1" id="KW-0418">Kinase</keyword>
<evidence type="ECO:0000313" key="1">
    <source>
        <dbReference type="EMBL" id="MPL85670.1"/>
    </source>
</evidence>
<dbReference type="Gene3D" id="3.30.420.40">
    <property type="match status" value="2"/>
</dbReference>
<dbReference type="EMBL" id="VSSQ01000209">
    <property type="protein sequence ID" value="MPL85670.1"/>
    <property type="molecule type" value="Genomic_DNA"/>
</dbReference>
<dbReference type="PANTHER" id="PTHR18964:SF149">
    <property type="entry name" value="BIFUNCTIONAL UDP-N-ACETYLGLUCOSAMINE 2-EPIMERASE_N-ACETYLMANNOSAMINE KINASE"/>
    <property type="match status" value="1"/>
</dbReference>
<name>A0A644V2W3_9ZZZZ</name>